<dbReference type="AlphaFoldDB" id="A0A2J7Z1B2"/>
<gene>
    <name evidence="2" type="ORF">SMF913_10097</name>
</gene>
<accession>A0A2J7Z1B2</accession>
<dbReference type="Proteomes" id="UP000236520">
    <property type="component" value="Unassembled WGS sequence"/>
</dbReference>
<organism evidence="2 3">
    <name type="scientific">Streptomyces malaysiensis</name>
    <dbReference type="NCBI Taxonomy" id="92644"/>
    <lineage>
        <taxon>Bacteria</taxon>
        <taxon>Bacillati</taxon>
        <taxon>Actinomycetota</taxon>
        <taxon>Actinomycetes</taxon>
        <taxon>Kitasatosporales</taxon>
        <taxon>Streptomycetaceae</taxon>
        <taxon>Streptomyces</taxon>
        <taxon>Streptomyces violaceusniger group</taxon>
    </lineage>
</organism>
<sequence>MPSVLGLLEAREKKVLEEVARLREEAERPQPALGDAERALQRLPDAPATVAEVLAEPFVHGGQRLVVTHHWNGWPERGRGALTEGEDQVQTELTGQQSERNAGQRPLPSGQGTHEAQHRSSAGARDHRATPVPEASTCPPADSATHTAENTEALSSLRLVWAGNGYGGDEFRTWAQATLGIAVKAVSRLKDVKGFVLLPKRWVVERSNSWPTRARHNARHGGS</sequence>
<dbReference type="PANTHER" id="PTHR30007">
    <property type="entry name" value="PHP DOMAIN PROTEIN"/>
    <property type="match status" value="1"/>
</dbReference>
<dbReference type="RefSeq" id="WP_180990741.1">
    <property type="nucleotide sequence ID" value="NZ_LJIW01000001.1"/>
</dbReference>
<evidence type="ECO:0000313" key="2">
    <source>
        <dbReference type="EMBL" id="PNG94072.1"/>
    </source>
</evidence>
<reference evidence="2 3" key="1">
    <citation type="submission" date="2015-09" db="EMBL/GenBank/DDBJ databases">
        <title>Genome sequence, genome mining and natural product profiling of a biocontrol bacterium Streptomyces malaysiensis F913.</title>
        <authorList>
            <person name="Xu Y."/>
            <person name="Wei J."/>
            <person name="Xie J."/>
            <person name="Li T."/>
            <person name="Zhou Z."/>
        </authorList>
    </citation>
    <scope>NUCLEOTIDE SEQUENCE [LARGE SCALE GENOMIC DNA]</scope>
    <source>
        <strain evidence="2 3">F913</strain>
    </source>
</reference>
<dbReference type="EMBL" id="LJIW01000001">
    <property type="protein sequence ID" value="PNG94072.1"/>
    <property type="molecule type" value="Genomic_DNA"/>
</dbReference>
<evidence type="ECO:0008006" key="4">
    <source>
        <dbReference type="Google" id="ProtNLM"/>
    </source>
</evidence>
<keyword evidence="3" id="KW-1185">Reference proteome</keyword>
<dbReference type="PANTHER" id="PTHR30007:SF0">
    <property type="entry name" value="TRANSPOSASE"/>
    <property type="match status" value="1"/>
</dbReference>
<comment type="caution">
    <text evidence="2">The sequence shown here is derived from an EMBL/GenBank/DDBJ whole genome shotgun (WGS) entry which is preliminary data.</text>
</comment>
<feature type="region of interest" description="Disordered" evidence="1">
    <location>
        <begin position="76"/>
        <end position="148"/>
    </location>
</feature>
<feature type="compositionally biased region" description="Polar residues" evidence="1">
    <location>
        <begin position="90"/>
        <end position="101"/>
    </location>
</feature>
<proteinExistence type="predicted"/>
<name>A0A2J7Z1B2_STRMQ</name>
<protein>
    <recommendedName>
        <fullName evidence="4">Transposase</fullName>
    </recommendedName>
</protein>
<evidence type="ECO:0000313" key="3">
    <source>
        <dbReference type="Proteomes" id="UP000236520"/>
    </source>
</evidence>
<evidence type="ECO:0000256" key="1">
    <source>
        <dbReference type="SAM" id="MobiDB-lite"/>
    </source>
</evidence>